<feature type="compositionally biased region" description="Low complexity" evidence="1">
    <location>
        <begin position="60"/>
        <end position="72"/>
    </location>
</feature>
<feature type="region of interest" description="Disordered" evidence="1">
    <location>
        <begin position="41"/>
        <end position="128"/>
    </location>
</feature>
<name>A0A852Z854_9ACTN</name>
<proteinExistence type="predicted"/>
<evidence type="ECO:0000256" key="1">
    <source>
        <dbReference type="SAM" id="MobiDB-lite"/>
    </source>
</evidence>
<accession>A0A852Z854</accession>
<keyword evidence="3" id="KW-1185">Reference proteome</keyword>
<dbReference type="AlphaFoldDB" id="A0A852Z854"/>
<dbReference type="RefSeq" id="WP_218862909.1">
    <property type="nucleotide sequence ID" value="NZ_JACBYW010000005.1"/>
</dbReference>
<organism evidence="2 3">
    <name type="scientific">Actinopolyspora biskrensis</name>
    <dbReference type="NCBI Taxonomy" id="1470178"/>
    <lineage>
        <taxon>Bacteria</taxon>
        <taxon>Bacillati</taxon>
        <taxon>Actinomycetota</taxon>
        <taxon>Actinomycetes</taxon>
        <taxon>Actinopolysporales</taxon>
        <taxon>Actinopolysporaceae</taxon>
        <taxon>Actinopolyspora</taxon>
    </lineage>
</organism>
<sequence length="270" mass="28021">MARRRPGVFRGVVTTSLVTGLAVVTGAAGLVDPPFVAAQQSDSVQLLPSPTSTSPPPGTDDPSGEAPTTSETPPEEGTGEPEDSRERGAPGSGAEEPGGEGDPGSGGQEGLPPPPDQHPDVRPGPGRIWTLTASTLTLEGVRYNGFATQEVNGEQVRTMHFTVDALRIGDLVQRGQLAGGEDVRVAADRGSVSTVTEGPIDLYTRKLTGTLNVAGYPLVPMELSPEALLMPNLDLSFLELPKLTFSDAVVRNVDLDGGKLFIPGAEIAPE</sequence>
<reference evidence="2 3" key="1">
    <citation type="submission" date="2020-07" db="EMBL/GenBank/DDBJ databases">
        <title>Genomic Encyclopedia of Type Strains, Phase III (KMG-III): the genomes of soil and plant-associated and newly described type strains.</title>
        <authorList>
            <person name="Whitman W."/>
        </authorList>
    </citation>
    <scope>NUCLEOTIDE SEQUENCE [LARGE SCALE GENOMIC DNA]</scope>
    <source>
        <strain evidence="2 3">CECT 8576</strain>
    </source>
</reference>
<evidence type="ECO:0000313" key="2">
    <source>
        <dbReference type="EMBL" id="NYH79726.1"/>
    </source>
</evidence>
<protein>
    <submittedName>
        <fullName evidence="2">Uncharacterized protein</fullName>
    </submittedName>
</protein>
<evidence type="ECO:0000313" key="3">
    <source>
        <dbReference type="Proteomes" id="UP000548304"/>
    </source>
</evidence>
<feature type="compositionally biased region" description="Gly residues" evidence="1">
    <location>
        <begin position="100"/>
        <end position="109"/>
    </location>
</feature>
<dbReference type="Proteomes" id="UP000548304">
    <property type="component" value="Unassembled WGS sequence"/>
</dbReference>
<dbReference type="EMBL" id="JACBYW010000005">
    <property type="protein sequence ID" value="NYH79726.1"/>
    <property type="molecule type" value="Genomic_DNA"/>
</dbReference>
<gene>
    <name evidence="2" type="ORF">FHR84_003064</name>
</gene>
<comment type="caution">
    <text evidence="2">The sequence shown here is derived from an EMBL/GenBank/DDBJ whole genome shotgun (WGS) entry which is preliminary data.</text>
</comment>